<protein>
    <submittedName>
        <fullName evidence="2">YgjP-like metallopeptidase domain-containing protein</fullName>
    </submittedName>
</protein>
<comment type="caution">
    <text evidence="2">The sequence shown here is derived from an EMBL/GenBank/DDBJ whole genome shotgun (WGS) entry which is preliminary data.</text>
</comment>
<proteinExistence type="predicted"/>
<evidence type="ECO:0000259" key="1">
    <source>
        <dbReference type="Pfam" id="PF01863"/>
    </source>
</evidence>
<gene>
    <name evidence="2" type="ORF">ACFPEN_05000</name>
</gene>
<accession>A0ABV9BCE9</accession>
<feature type="domain" description="YgjP-like metallopeptidase" evidence="1">
    <location>
        <begin position="26"/>
        <end position="199"/>
    </location>
</feature>
<organism evidence="2 3">
    <name type="scientific">Streptomyces ehimensis</name>
    <dbReference type="NCBI Taxonomy" id="68195"/>
    <lineage>
        <taxon>Bacteria</taxon>
        <taxon>Bacillati</taxon>
        <taxon>Actinomycetota</taxon>
        <taxon>Actinomycetes</taxon>
        <taxon>Kitasatosporales</taxon>
        <taxon>Streptomycetaceae</taxon>
        <taxon>Streptomyces</taxon>
    </lineage>
</organism>
<keyword evidence="3" id="KW-1185">Reference proteome</keyword>
<dbReference type="RefSeq" id="WP_417922367.1">
    <property type="nucleotide sequence ID" value="NZ_JBHSFS010000002.1"/>
</dbReference>
<reference evidence="3" key="1">
    <citation type="journal article" date="2019" name="Int. J. Syst. Evol. Microbiol.">
        <title>The Global Catalogue of Microorganisms (GCM) 10K type strain sequencing project: providing services to taxonomists for standard genome sequencing and annotation.</title>
        <authorList>
            <consortium name="The Broad Institute Genomics Platform"/>
            <consortium name="The Broad Institute Genome Sequencing Center for Infectious Disease"/>
            <person name="Wu L."/>
            <person name="Ma J."/>
        </authorList>
    </citation>
    <scope>NUCLEOTIDE SEQUENCE [LARGE SCALE GENOMIC DNA]</scope>
    <source>
        <strain evidence="3">CECT 8064</strain>
    </source>
</reference>
<sequence length="342" mass="38756">MTAPATERRIAANSFTFILCTTSRTTFGITISHTGEVVVRGPHGTTDEQAVDLVHRRREWIYRQLKHFKETAPDDHAKELIGGTGFAVLGHGHRLRIVADADQEQPLVQHRWSERGPWLHMRSTTARNVEAAREELVAFYARTGQEWLDAHAPSITQQTTTPELPVKMSTRMRTNWAYHHQTRGLTLHWATAQLSTVYIRELIHRTLGLHSVTHNHLYERSLQTLWLGDLQPHRALAPTIQPCRACSAAVNTLHAENCSSALCARTGRQHSDCGHPDATCNTVWSGQHPHLTACIEYGFFCRETPDGYEPCDAHAPRALPDYLRVYRECRWSAAEQRMVLDA</sequence>
<evidence type="ECO:0000313" key="3">
    <source>
        <dbReference type="Proteomes" id="UP001595990"/>
    </source>
</evidence>
<dbReference type="EMBL" id="JBHSFS010000002">
    <property type="protein sequence ID" value="MFC4512291.1"/>
    <property type="molecule type" value="Genomic_DNA"/>
</dbReference>
<evidence type="ECO:0000313" key="2">
    <source>
        <dbReference type="EMBL" id="MFC4512291.1"/>
    </source>
</evidence>
<name>A0ABV9BCE9_9ACTN</name>
<dbReference type="InterPro" id="IPR002725">
    <property type="entry name" value="YgjP-like_metallopeptidase"/>
</dbReference>
<dbReference type="Proteomes" id="UP001595990">
    <property type="component" value="Unassembled WGS sequence"/>
</dbReference>
<dbReference type="Pfam" id="PF01863">
    <property type="entry name" value="YgjP-like"/>
    <property type="match status" value="1"/>
</dbReference>